<keyword evidence="9" id="KW-0966">Cell projection</keyword>
<comment type="similarity">
    <text evidence="2">Belongs to the flagella basal body rod proteins family.</text>
</comment>
<dbReference type="PANTHER" id="PTHR30435">
    <property type="entry name" value="FLAGELLAR PROTEIN"/>
    <property type="match status" value="1"/>
</dbReference>
<evidence type="ECO:0000256" key="2">
    <source>
        <dbReference type="ARBA" id="ARBA00009677"/>
    </source>
</evidence>
<dbReference type="NCBIfam" id="TIGR01395">
    <property type="entry name" value="FlgC"/>
    <property type="match status" value="1"/>
</dbReference>
<dbReference type="Proteomes" id="UP000516346">
    <property type="component" value="Chromosome"/>
</dbReference>
<keyword evidence="9" id="KW-0282">Flagellum</keyword>
<dbReference type="PANTHER" id="PTHR30435:SF2">
    <property type="entry name" value="FLAGELLAR BASAL-BODY ROD PROTEIN FLGC"/>
    <property type="match status" value="1"/>
</dbReference>
<dbReference type="InterPro" id="IPR006299">
    <property type="entry name" value="FlgC"/>
</dbReference>
<evidence type="ECO:0000256" key="6">
    <source>
        <dbReference type="RuleBase" id="RU362062"/>
    </source>
</evidence>
<feature type="domain" description="Flagellar basal-body/hook protein C-terminal" evidence="8">
    <location>
        <begin position="89"/>
        <end position="133"/>
    </location>
</feature>
<dbReference type="InterPro" id="IPR001444">
    <property type="entry name" value="Flag_bb_rod_N"/>
</dbReference>
<reference evidence="9 10" key="1">
    <citation type="submission" date="2020-09" db="EMBL/GenBank/DDBJ databases">
        <title>Genome sequence of the banana aphid, Pentalonia nigronervosa Coquerel (Hemiptera: Aphididae) and its symbionts.</title>
        <authorList>
            <person name="Mathers T.C."/>
            <person name="Mugford S.T."/>
            <person name="Hogenhout S.A."/>
            <person name="Tripathi L."/>
        </authorList>
    </citation>
    <scope>NUCLEOTIDE SEQUENCE [LARGE SCALE GENOMIC DNA]</scope>
    <source>
        <strain evidence="9">Ba4</strain>
    </source>
</reference>
<name>A0A7H1AZW1_9GAMM</name>
<dbReference type="GO" id="GO:0071978">
    <property type="term" value="P:bacterial-type flagellum-dependent swarming motility"/>
    <property type="evidence" value="ECO:0007669"/>
    <property type="project" value="TreeGrafter"/>
</dbReference>
<sequence length="136" mass="15188">MSFLNVLDIANSAMIAQSKKIEVIASNLANMDSFTYKHGKFYPYIGKKIIFQFDPIINSYTGGVKISHVINDDNPIKIFYDPNNPTADKQGYVTSSNVNPISEMVNNISASRNYQANVEVLKTAKTMIMKTLTIND</sequence>
<dbReference type="EMBL" id="CP061275">
    <property type="protein sequence ID" value="QNS02016.1"/>
    <property type="molecule type" value="Genomic_DNA"/>
</dbReference>
<dbReference type="GO" id="GO:0030694">
    <property type="term" value="C:bacterial-type flagellum basal body, rod"/>
    <property type="evidence" value="ECO:0007669"/>
    <property type="project" value="UniProtKB-UniRule"/>
</dbReference>
<keyword evidence="4 6" id="KW-0975">Bacterial flagellum</keyword>
<evidence type="ECO:0000313" key="9">
    <source>
        <dbReference type="EMBL" id="QNS02016.1"/>
    </source>
</evidence>
<dbReference type="Pfam" id="PF06429">
    <property type="entry name" value="Flg_bbr_C"/>
    <property type="match status" value="1"/>
</dbReference>
<evidence type="ECO:0000313" key="10">
    <source>
        <dbReference type="Proteomes" id="UP000516346"/>
    </source>
</evidence>
<keyword evidence="9" id="KW-0969">Cilium</keyword>
<comment type="subunit">
    <text evidence="5 6">The basal body constitutes a major portion of the flagellar organelle and consists of four rings (L,P,S, and M) mounted on a central rod. The rod consists of about 26 subunits of FlgG in the distal portion, and FlgB, FlgC and FlgF are thought to build up the proximal portion of the rod with about 6 subunits each.</text>
</comment>
<evidence type="ECO:0000256" key="4">
    <source>
        <dbReference type="ARBA" id="ARBA00023143"/>
    </source>
</evidence>
<protein>
    <recommendedName>
        <fullName evidence="3 6">Flagellar basal-body rod protein FlgC</fullName>
    </recommendedName>
</protein>
<accession>A0A7H1AZW1</accession>
<evidence type="ECO:0000256" key="3">
    <source>
        <dbReference type="ARBA" id="ARBA00017941"/>
    </source>
</evidence>
<dbReference type="Pfam" id="PF00460">
    <property type="entry name" value="Flg_bb_rod"/>
    <property type="match status" value="1"/>
</dbReference>
<feature type="domain" description="Flagellar basal body rod protein N-terminal" evidence="7">
    <location>
        <begin position="7"/>
        <end position="32"/>
    </location>
</feature>
<dbReference type="AlphaFoldDB" id="A0A7H1AZW1"/>
<comment type="subcellular location">
    <subcellularLocation>
        <location evidence="1 6">Bacterial flagellum basal body</location>
    </subcellularLocation>
</comment>
<dbReference type="InterPro" id="IPR010930">
    <property type="entry name" value="Flg_bb/hook_C_dom"/>
</dbReference>
<proteinExistence type="inferred from homology"/>
<evidence type="ECO:0000256" key="1">
    <source>
        <dbReference type="ARBA" id="ARBA00004117"/>
    </source>
</evidence>
<dbReference type="PROSITE" id="PS00588">
    <property type="entry name" value="FLAGELLA_BB_ROD"/>
    <property type="match status" value="1"/>
</dbReference>
<gene>
    <name evidence="9" type="primary">flgC</name>
    <name evidence="9" type="ORF">ICW73_00950</name>
</gene>
<evidence type="ECO:0000259" key="7">
    <source>
        <dbReference type="Pfam" id="PF00460"/>
    </source>
</evidence>
<organism evidence="9 10">
    <name type="scientific">Buchnera aphidicola</name>
    <name type="common">Pentalonia nigronervosa</name>
    <dbReference type="NCBI Taxonomy" id="1309793"/>
    <lineage>
        <taxon>Bacteria</taxon>
        <taxon>Pseudomonadati</taxon>
        <taxon>Pseudomonadota</taxon>
        <taxon>Gammaproteobacteria</taxon>
        <taxon>Enterobacterales</taxon>
        <taxon>Erwiniaceae</taxon>
        <taxon>Buchnera</taxon>
    </lineage>
</organism>
<evidence type="ECO:0000259" key="8">
    <source>
        <dbReference type="Pfam" id="PF06429"/>
    </source>
</evidence>
<evidence type="ECO:0000256" key="5">
    <source>
        <dbReference type="ARBA" id="ARBA00025933"/>
    </source>
</evidence>
<dbReference type="InterPro" id="IPR019776">
    <property type="entry name" value="Flagellar_basal_body_rod_CS"/>
</dbReference>